<gene>
    <name evidence="1" type="ORF">QU38_00750</name>
</gene>
<organism evidence="1 2">
    <name type="scientific">Staphylococcus aureus</name>
    <dbReference type="NCBI Taxonomy" id="1280"/>
    <lineage>
        <taxon>Bacteria</taxon>
        <taxon>Bacillati</taxon>
        <taxon>Bacillota</taxon>
        <taxon>Bacilli</taxon>
        <taxon>Bacillales</taxon>
        <taxon>Staphylococcaceae</taxon>
        <taxon>Staphylococcus</taxon>
    </lineage>
</organism>
<name>A0AA40JQC7_STAAU</name>
<dbReference type="AlphaFoldDB" id="A0AA40JQC7"/>
<feature type="non-terminal residue" evidence="1">
    <location>
        <position position="1"/>
    </location>
</feature>
<protein>
    <submittedName>
        <fullName evidence="1">Uncharacterized protein</fullName>
    </submittedName>
</protein>
<feature type="non-terminal residue" evidence="1">
    <location>
        <position position="134"/>
    </location>
</feature>
<dbReference type="Proteomes" id="UP000032274">
    <property type="component" value="Unassembled WGS sequence"/>
</dbReference>
<accession>A0AA40JQC7</accession>
<proteinExistence type="predicted"/>
<evidence type="ECO:0000313" key="2">
    <source>
        <dbReference type="Proteomes" id="UP000032274"/>
    </source>
</evidence>
<evidence type="ECO:0000313" key="1">
    <source>
        <dbReference type="EMBL" id="KIU01610.1"/>
    </source>
</evidence>
<sequence length="134" mass="14825">PGHSQARSRTQARHLPRIAADARKCPPISPAGKAMASAILWQAAQMHRNGAKQKGRPSRDGPFGCSLRILGSAHDLLLELLGHLFDVLRRPARDFHAEAKAHRRQDFLDLVERLAAEVRRAQHLGLGLLDQIVD</sequence>
<comment type="caution">
    <text evidence="1">The sequence shown here is derived from an EMBL/GenBank/DDBJ whole genome shotgun (WGS) entry which is preliminary data.</text>
</comment>
<reference evidence="1 2" key="1">
    <citation type="submission" date="2015-01" db="EMBL/GenBank/DDBJ databases">
        <title>Characterization of Swiss Staphylococcus aureus strains involved in food poisoning.</title>
        <authorList>
            <person name="Crovadore J."/>
            <person name="Chablais R."/>
            <person name="Tonacini J."/>
            <person name="Schnyder B."/>
            <person name="Lefort F."/>
        </authorList>
    </citation>
    <scope>NUCLEOTIDE SEQUENCE [LARGE SCALE GENOMIC DNA]</scope>
    <source>
        <strain evidence="1 2">SA-120</strain>
    </source>
</reference>
<dbReference type="EMBL" id="JXIG01000167">
    <property type="protein sequence ID" value="KIU01610.1"/>
    <property type="molecule type" value="Genomic_DNA"/>
</dbReference>